<dbReference type="AlphaFoldDB" id="A0A382A2R4"/>
<keyword evidence="1" id="KW-0472">Membrane</keyword>
<feature type="transmembrane region" description="Helical" evidence="1">
    <location>
        <begin position="227"/>
        <end position="247"/>
    </location>
</feature>
<dbReference type="InterPro" id="IPR050256">
    <property type="entry name" value="Glycosyltransferase_2"/>
</dbReference>
<dbReference type="CDD" id="cd04179">
    <property type="entry name" value="DPM_DPG-synthase_like"/>
    <property type="match status" value="1"/>
</dbReference>
<dbReference type="InterPro" id="IPR029044">
    <property type="entry name" value="Nucleotide-diphossugar_trans"/>
</dbReference>
<dbReference type="Pfam" id="PF00535">
    <property type="entry name" value="Glycos_transf_2"/>
    <property type="match status" value="1"/>
</dbReference>
<accession>A0A382A2R4</accession>
<dbReference type="PANTHER" id="PTHR48090:SF7">
    <property type="entry name" value="RFBJ PROTEIN"/>
    <property type="match status" value="1"/>
</dbReference>
<feature type="non-terminal residue" evidence="3">
    <location>
        <position position="282"/>
    </location>
</feature>
<dbReference type="PANTHER" id="PTHR48090">
    <property type="entry name" value="UNDECAPRENYL-PHOSPHATE 4-DEOXY-4-FORMAMIDO-L-ARABINOSE TRANSFERASE-RELATED"/>
    <property type="match status" value="1"/>
</dbReference>
<feature type="domain" description="Glycosyltransferase 2-like" evidence="2">
    <location>
        <begin position="4"/>
        <end position="162"/>
    </location>
</feature>
<keyword evidence="1" id="KW-0812">Transmembrane</keyword>
<evidence type="ECO:0000259" key="2">
    <source>
        <dbReference type="Pfam" id="PF00535"/>
    </source>
</evidence>
<evidence type="ECO:0000313" key="3">
    <source>
        <dbReference type="EMBL" id="SVA95521.1"/>
    </source>
</evidence>
<dbReference type="SUPFAM" id="SSF53448">
    <property type="entry name" value="Nucleotide-diphospho-sugar transferases"/>
    <property type="match status" value="1"/>
</dbReference>
<evidence type="ECO:0000256" key="1">
    <source>
        <dbReference type="SAM" id="Phobius"/>
    </source>
</evidence>
<gene>
    <name evidence="3" type="ORF">METZ01_LOCUS148375</name>
</gene>
<feature type="transmembrane region" description="Helical" evidence="1">
    <location>
        <begin position="259"/>
        <end position="281"/>
    </location>
</feature>
<reference evidence="3" key="1">
    <citation type="submission" date="2018-05" db="EMBL/GenBank/DDBJ databases">
        <authorList>
            <person name="Lanie J.A."/>
            <person name="Ng W.-L."/>
            <person name="Kazmierczak K.M."/>
            <person name="Andrzejewski T.M."/>
            <person name="Davidsen T.M."/>
            <person name="Wayne K.J."/>
            <person name="Tettelin H."/>
            <person name="Glass J.I."/>
            <person name="Rusch D."/>
            <person name="Podicherti R."/>
            <person name="Tsui H.-C.T."/>
            <person name="Winkler M.E."/>
        </authorList>
    </citation>
    <scope>NUCLEOTIDE SEQUENCE</scope>
</reference>
<dbReference type="EMBL" id="UINC01023579">
    <property type="protein sequence ID" value="SVA95521.1"/>
    <property type="molecule type" value="Genomic_DNA"/>
</dbReference>
<keyword evidence="1" id="KW-1133">Transmembrane helix</keyword>
<dbReference type="Gene3D" id="3.90.550.10">
    <property type="entry name" value="Spore Coat Polysaccharide Biosynthesis Protein SpsA, Chain A"/>
    <property type="match status" value="1"/>
</dbReference>
<protein>
    <recommendedName>
        <fullName evidence="2">Glycosyltransferase 2-like domain-containing protein</fullName>
    </recommendedName>
</protein>
<organism evidence="3">
    <name type="scientific">marine metagenome</name>
    <dbReference type="NCBI Taxonomy" id="408172"/>
    <lineage>
        <taxon>unclassified sequences</taxon>
        <taxon>metagenomes</taxon>
        <taxon>ecological metagenomes</taxon>
    </lineage>
</organism>
<name>A0A382A2R4_9ZZZZ</name>
<proteinExistence type="predicted"/>
<sequence>MKITVGIPAFNEEKNIAMVIIKLKKIADNIIVCNDGSTDSTEEIAKELGAIVINHEKNLGYGAGIKSIFLKAKEINSELLVTLDADGQHDINDISKIVKPIQENKAEIVIGSRFLEKSKNVPEYRKFGIKLITKVTNLSLSKSLTDSQSGFRAYSNKVLEKLNLSDTGMGISTEILIKANNFNFRIGEVPITISYEGDTSSENPISHGTSVLFSTIKYTSIEHPIKFYGIPSIILLIIGSTFTYLAIQYYVEFGRLNTNLTLVGTGVFFIGIVLLITAILLY</sequence>
<dbReference type="InterPro" id="IPR001173">
    <property type="entry name" value="Glyco_trans_2-like"/>
</dbReference>